<comment type="caution">
    <text evidence="3">The sequence shown here is derived from an EMBL/GenBank/DDBJ whole genome shotgun (WGS) entry which is preliminary data.</text>
</comment>
<dbReference type="CDD" id="cd00158">
    <property type="entry name" value="RHOD"/>
    <property type="match status" value="1"/>
</dbReference>
<evidence type="ECO:0000313" key="4">
    <source>
        <dbReference type="Proteomes" id="UP000093501"/>
    </source>
</evidence>
<dbReference type="SUPFAM" id="SSF52821">
    <property type="entry name" value="Rhodanese/Cell cycle control phosphatase"/>
    <property type="match status" value="1"/>
</dbReference>
<feature type="chain" id="PRO_5008643228" description="Rhodanese domain-containing protein" evidence="1">
    <location>
        <begin position="27"/>
        <end position="112"/>
    </location>
</feature>
<evidence type="ECO:0000259" key="2">
    <source>
        <dbReference type="PROSITE" id="PS50206"/>
    </source>
</evidence>
<dbReference type="SMART" id="SM00450">
    <property type="entry name" value="RHOD"/>
    <property type="match status" value="1"/>
</dbReference>
<keyword evidence="4" id="KW-1185">Reference proteome</keyword>
<protein>
    <recommendedName>
        <fullName evidence="2">Rhodanese domain-containing protein</fullName>
    </recommendedName>
</protein>
<name>A0A1C0ALX7_9ACTN</name>
<feature type="signal peptide" evidence="1">
    <location>
        <begin position="1"/>
        <end position="26"/>
    </location>
</feature>
<evidence type="ECO:0000313" key="3">
    <source>
        <dbReference type="EMBL" id="OCL33824.1"/>
    </source>
</evidence>
<proteinExistence type="predicted"/>
<keyword evidence="1" id="KW-0732">Signal</keyword>
<dbReference type="InterPro" id="IPR036873">
    <property type="entry name" value="Rhodanese-like_dom_sf"/>
</dbReference>
<dbReference type="InterPro" id="IPR052367">
    <property type="entry name" value="Thiosulfate_ST/Rhodanese-like"/>
</dbReference>
<accession>A0A1C0ALX7</accession>
<dbReference type="PROSITE" id="PS50206">
    <property type="entry name" value="RHODANESE_3"/>
    <property type="match status" value="1"/>
</dbReference>
<dbReference type="Pfam" id="PF00581">
    <property type="entry name" value="Rhodanese"/>
    <property type="match status" value="1"/>
</dbReference>
<organism evidence="3 4">
    <name type="scientific">Tessaracoccus lapidicaptus</name>
    <dbReference type="NCBI Taxonomy" id="1427523"/>
    <lineage>
        <taxon>Bacteria</taxon>
        <taxon>Bacillati</taxon>
        <taxon>Actinomycetota</taxon>
        <taxon>Actinomycetes</taxon>
        <taxon>Propionibacteriales</taxon>
        <taxon>Propionibacteriaceae</taxon>
        <taxon>Tessaracoccus</taxon>
    </lineage>
</organism>
<dbReference type="AlphaFoldDB" id="A0A1C0ALX7"/>
<sequence length="112" mass="11547">MTLLALVMSVAALLGLAGCSSSETDAALTAIESGATVIDVRTPAEYDSGHVDGALNIDVQAPDFAEKVGELPKDETYVVYCRSGNRSAAAIDIMEDLGFTDLIDGGAYSSLS</sequence>
<dbReference type="InterPro" id="IPR001763">
    <property type="entry name" value="Rhodanese-like_dom"/>
</dbReference>
<dbReference type="Gene3D" id="3.40.250.10">
    <property type="entry name" value="Rhodanese-like domain"/>
    <property type="match status" value="1"/>
</dbReference>
<dbReference type="PANTHER" id="PTHR45431:SF3">
    <property type="entry name" value="RHODANESE-LIKE DOMAIN-CONTAINING PROTEIN 15, CHLOROPLASTIC"/>
    <property type="match status" value="1"/>
</dbReference>
<feature type="domain" description="Rhodanese" evidence="2">
    <location>
        <begin position="31"/>
        <end position="101"/>
    </location>
</feature>
<dbReference type="Proteomes" id="UP000093501">
    <property type="component" value="Unassembled WGS sequence"/>
</dbReference>
<gene>
    <name evidence="3" type="ORF">BCR15_04095</name>
</gene>
<dbReference type="EMBL" id="MBQD01000021">
    <property type="protein sequence ID" value="OCL33824.1"/>
    <property type="molecule type" value="Genomic_DNA"/>
</dbReference>
<evidence type="ECO:0000256" key="1">
    <source>
        <dbReference type="SAM" id="SignalP"/>
    </source>
</evidence>
<reference evidence="4" key="1">
    <citation type="submission" date="2016-07" db="EMBL/GenBank/DDBJ databases">
        <authorList>
            <person name="Florea S."/>
            <person name="Webb J.S."/>
            <person name="Jaromczyk J."/>
            <person name="Schardl C.L."/>
        </authorList>
    </citation>
    <scope>NUCLEOTIDE SEQUENCE [LARGE SCALE GENOMIC DNA]</scope>
    <source>
        <strain evidence="4">IPBSL-7</strain>
    </source>
</reference>
<dbReference type="PANTHER" id="PTHR45431">
    <property type="entry name" value="RHODANESE-LIKE DOMAIN-CONTAINING PROTEIN 15, CHLOROPLASTIC"/>
    <property type="match status" value="1"/>
</dbReference>